<dbReference type="InterPro" id="IPR050775">
    <property type="entry name" value="FAD-binding_Monooxygenases"/>
</dbReference>
<dbReference type="PANTHER" id="PTHR43098:SF2">
    <property type="entry name" value="FAD-BINDING MONOOXYGENASE AUSB-RELATED"/>
    <property type="match status" value="1"/>
</dbReference>
<evidence type="ECO:0000256" key="3">
    <source>
        <dbReference type="ARBA" id="ARBA00022630"/>
    </source>
</evidence>
<feature type="domain" description="FAD/NAD(P)-binding" evidence="8">
    <location>
        <begin position="70"/>
        <end position="282"/>
    </location>
</feature>
<keyword evidence="4" id="KW-0274">FAD</keyword>
<reference evidence="9 10" key="1">
    <citation type="submission" date="2019-12" db="EMBL/GenBank/DDBJ databases">
        <title>Genomic-based taxomic classification of the family Erythrobacteraceae.</title>
        <authorList>
            <person name="Xu L."/>
        </authorList>
    </citation>
    <scope>NUCLEOTIDE SEQUENCE [LARGE SCALE GENOMIC DNA]</scope>
    <source>
        <strain evidence="9 10">KCTC 52763</strain>
    </source>
</reference>
<dbReference type="FunFam" id="3.50.50.60:FF:000341">
    <property type="entry name" value="Baeyer-Villiger monooxygenase"/>
    <property type="match status" value="1"/>
</dbReference>
<comment type="similarity">
    <text evidence="2">Belongs to the FAD-binding monooxygenase family.</text>
</comment>
<dbReference type="Gene3D" id="3.50.50.60">
    <property type="entry name" value="FAD/NAD(P)-binding domain"/>
    <property type="match status" value="2"/>
</dbReference>
<comment type="caution">
    <text evidence="9">The sequence shown here is derived from an EMBL/GenBank/DDBJ whole genome shotgun (WGS) entry which is preliminary data.</text>
</comment>
<keyword evidence="5" id="KW-0521">NADP</keyword>
<evidence type="ECO:0000256" key="2">
    <source>
        <dbReference type="ARBA" id="ARBA00010139"/>
    </source>
</evidence>
<evidence type="ECO:0000256" key="7">
    <source>
        <dbReference type="ARBA" id="ARBA00023033"/>
    </source>
</evidence>
<dbReference type="Pfam" id="PF07992">
    <property type="entry name" value="Pyr_redox_2"/>
    <property type="match status" value="1"/>
</dbReference>
<gene>
    <name evidence="9" type="ORF">GRI41_03895</name>
</gene>
<evidence type="ECO:0000256" key="6">
    <source>
        <dbReference type="ARBA" id="ARBA00023002"/>
    </source>
</evidence>
<keyword evidence="6" id="KW-0560">Oxidoreductase</keyword>
<dbReference type="RefSeq" id="WP_160603452.1">
    <property type="nucleotide sequence ID" value="NZ_WTYX01000001.1"/>
</dbReference>
<dbReference type="PANTHER" id="PTHR43098">
    <property type="entry name" value="L-ORNITHINE N(5)-MONOOXYGENASE-RELATED"/>
    <property type="match status" value="1"/>
</dbReference>
<dbReference type="Proteomes" id="UP000442714">
    <property type="component" value="Unassembled WGS sequence"/>
</dbReference>
<protein>
    <submittedName>
        <fullName evidence="9">NAD(P)-binding protein</fullName>
    </submittedName>
</protein>
<dbReference type="AlphaFoldDB" id="A0A844ZQZ3"/>
<evidence type="ECO:0000313" key="9">
    <source>
        <dbReference type="EMBL" id="MXO89954.1"/>
    </source>
</evidence>
<proteinExistence type="inferred from homology"/>
<evidence type="ECO:0000256" key="5">
    <source>
        <dbReference type="ARBA" id="ARBA00022857"/>
    </source>
</evidence>
<dbReference type="EMBL" id="WTYX01000001">
    <property type="protein sequence ID" value="MXO89954.1"/>
    <property type="molecule type" value="Genomic_DNA"/>
</dbReference>
<keyword evidence="7" id="KW-0503">Monooxygenase</keyword>
<dbReference type="SUPFAM" id="SSF51905">
    <property type="entry name" value="FAD/NAD(P)-binding domain"/>
    <property type="match status" value="1"/>
</dbReference>
<keyword evidence="10" id="KW-1185">Reference proteome</keyword>
<keyword evidence="3" id="KW-0285">Flavoprotein</keyword>
<comment type="cofactor">
    <cofactor evidence="1">
        <name>FAD</name>
        <dbReference type="ChEBI" id="CHEBI:57692"/>
    </cofactor>
</comment>
<dbReference type="OrthoDB" id="312624at2"/>
<sequence length="615" mass="69598">MTSCKPSNVPPVDEIDIAALQERYALERERRLKRAGGKQYVQPSGGAVSSFVSDPHKEITPREPISDEIDVVILGAGWGGVLASYYLTKQGVTDFRCVDTAGDFGGVWYWNQYPGIQCDNESYCYLPLLEETGFMPSKKFADGWEIQGYARQIAEQFGFADKALFHTMITSLVWDEDLQRWHVGTNRGDNIKARFVVMANGVLNMPKLPAIEGIESFKGKIFHTARWDYDYTGGKYGDPTLEKLSDKKVALVGTGATAIQAVPFLAESAQHLYVVQRTPSCVDARPNPPTDTSWLASLSPGWQKERQDNFHRGAMEAYGPDDEDLVCDFWTEINRNMKARLEQEGWPEISEEEFLARRMEMDHRVMERMRRRVDELVEDGEVAEALKPYYNFMCKRPLSSDAFYPAFNRKNVELIDVADTKGLQKITEKGFVANGEEYEADCIIFASGFEVTSALERRWGIDRIEGREGKSLYDHWRNGPQTLHGTMTHGFPNQFYIGYIQGGLNASVTEQFGRQGEHIAYVIAEALEKGAVAVEPTEEAMRSYTDHFKATQISNDDLLNICPPSYFSNEGADTHEWGLFRQWGGGWHDFTKMLADWRDAGQLEGMDVRLPETQS</sequence>
<name>A0A844ZQZ3_9SPHN</name>
<accession>A0A844ZQZ3</accession>
<evidence type="ECO:0000259" key="8">
    <source>
        <dbReference type="Pfam" id="PF07992"/>
    </source>
</evidence>
<organism evidence="9 10">
    <name type="scientific">Pontixanthobacter aquaemixtae</name>
    <dbReference type="NCBI Taxonomy" id="1958940"/>
    <lineage>
        <taxon>Bacteria</taxon>
        <taxon>Pseudomonadati</taxon>
        <taxon>Pseudomonadota</taxon>
        <taxon>Alphaproteobacteria</taxon>
        <taxon>Sphingomonadales</taxon>
        <taxon>Erythrobacteraceae</taxon>
        <taxon>Pontixanthobacter</taxon>
    </lineage>
</organism>
<evidence type="ECO:0000256" key="1">
    <source>
        <dbReference type="ARBA" id="ARBA00001974"/>
    </source>
</evidence>
<dbReference type="InterPro" id="IPR036188">
    <property type="entry name" value="FAD/NAD-bd_sf"/>
</dbReference>
<evidence type="ECO:0000256" key="4">
    <source>
        <dbReference type="ARBA" id="ARBA00022827"/>
    </source>
</evidence>
<dbReference type="GO" id="GO:0004497">
    <property type="term" value="F:monooxygenase activity"/>
    <property type="evidence" value="ECO:0007669"/>
    <property type="project" value="UniProtKB-KW"/>
</dbReference>
<evidence type="ECO:0000313" key="10">
    <source>
        <dbReference type="Proteomes" id="UP000442714"/>
    </source>
</evidence>
<dbReference type="InterPro" id="IPR023753">
    <property type="entry name" value="FAD/NAD-binding_dom"/>
</dbReference>